<dbReference type="Proteomes" id="UP000676565">
    <property type="component" value="Unassembled WGS sequence"/>
</dbReference>
<protein>
    <submittedName>
        <fullName evidence="1">Uncharacterized protein</fullName>
    </submittedName>
</protein>
<dbReference type="EMBL" id="JAGKQQ010000001">
    <property type="protein sequence ID" value="MBP3958412.1"/>
    <property type="molecule type" value="Genomic_DNA"/>
</dbReference>
<reference evidence="1 2" key="1">
    <citation type="submission" date="2021-04" db="EMBL/GenBank/DDBJ databases">
        <authorList>
            <person name="Ivanova A."/>
        </authorList>
    </citation>
    <scope>NUCLEOTIDE SEQUENCE [LARGE SCALE GENOMIC DNA]</scope>
    <source>
        <strain evidence="1 2">G18</strain>
    </source>
</reference>
<organism evidence="1 2">
    <name type="scientific">Gemmata palustris</name>
    <dbReference type="NCBI Taxonomy" id="2822762"/>
    <lineage>
        <taxon>Bacteria</taxon>
        <taxon>Pseudomonadati</taxon>
        <taxon>Planctomycetota</taxon>
        <taxon>Planctomycetia</taxon>
        <taxon>Gemmatales</taxon>
        <taxon>Gemmataceae</taxon>
        <taxon>Gemmata</taxon>
    </lineage>
</organism>
<evidence type="ECO:0000313" key="1">
    <source>
        <dbReference type="EMBL" id="MBP3958412.1"/>
    </source>
</evidence>
<name>A0ABS5BXE2_9BACT</name>
<proteinExistence type="predicted"/>
<dbReference type="RefSeq" id="WP_210658379.1">
    <property type="nucleotide sequence ID" value="NZ_JAGKQQ010000001.1"/>
</dbReference>
<comment type="caution">
    <text evidence="1">The sequence shown here is derived from an EMBL/GenBank/DDBJ whole genome shotgun (WGS) entry which is preliminary data.</text>
</comment>
<gene>
    <name evidence="1" type="ORF">J8F10_24445</name>
</gene>
<sequence length="64" mass="7219">MHQRNREVEGYSWQIYHGPSSSWLVVVAFCSANSMDGALFINGTSTLLEEASMMDNKIRRLGLL</sequence>
<accession>A0ABS5BXE2</accession>
<evidence type="ECO:0000313" key="2">
    <source>
        <dbReference type="Proteomes" id="UP000676565"/>
    </source>
</evidence>
<keyword evidence="2" id="KW-1185">Reference proteome</keyword>